<evidence type="ECO:0000256" key="1">
    <source>
        <dbReference type="SAM" id="Phobius"/>
    </source>
</evidence>
<gene>
    <name evidence="2" type="ORF">L6E24_10450</name>
</gene>
<evidence type="ECO:0000313" key="2">
    <source>
        <dbReference type="EMBL" id="UUX91779.1"/>
    </source>
</evidence>
<name>A0A9E7PMQ2_9EURY</name>
<feature type="transmembrane region" description="Helical" evidence="1">
    <location>
        <begin position="12"/>
        <end position="33"/>
    </location>
</feature>
<keyword evidence="1" id="KW-1133">Transmembrane helix</keyword>
<feature type="transmembrane region" description="Helical" evidence="1">
    <location>
        <begin position="65"/>
        <end position="83"/>
    </location>
</feature>
<dbReference type="GeneID" id="74308125"/>
<evidence type="ECO:0000313" key="3">
    <source>
        <dbReference type="Proteomes" id="UP001060368"/>
    </source>
</evidence>
<keyword evidence="1" id="KW-0472">Membrane</keyword>
<dbReference type="EMBL" id="CP096115">
    <property type="protein sequence ID" value="UUX91779.1"/>
    <property type="molecule type" value="Genomic_DNA"/>
</dbReference>
<keyword evidence="1" id="KW-0812">Transmembrane</keyword>
<dbReference type="Proteomes" id="UP001060368">
    <property type="component" value="Chromosome"/>
</dbReference>
<reference evidence="2" key="1">
    <citation type="submission" date="2022-04" db="EMBL/GenBank/DDBJ databases">
        <title>Complete genome of Methanoplanus endosymbiosus DSM 3599.</title>
        <authorList>
            <person name="Chen S.-C."/>
            <person name="You Y.-T."/>
            <person name="Zhou Y.-Z."/>
            <person name="Lai M.-C."/>
        </authorList>
    </citation>
    <scope>NUCLEOTIDE SEQUENCE</scope>
    <source>
        <strain evidence="2">DSM 3599</strain>
    </source>
</reference>
<dbReference type="AlphaFoldDB" id="A0A9E7PMQ2"/>
<dbReference type="RefSeq" id="WP_257741930.1">
    <property type="nucleotide sequence ID" value="NZ_CP096115.1"/>
</dbReference>
<sequence>MKKKKSALGLPFLATVLLLIAVVILFFTSYIYVSDRIGSNEYQNPADDPDPDKKLDIAFSKELEILLGAIIFSIAAVFILIFLRHKRII</sequence>
<proteinExistence type="predicted"/>
<keyword evidence="3" id="KW-1185">Reference proteome</keyword>
<accession>A0A9E7PMQ2</accession>
<protein>
    <submittedName>
        <fullName evidence="2">Uncharacterized protein</fullName>
    </submittedName>
</protein>
<organism evidence="2 3">
    <name type="scientific">Methanoplanus endosymbiosus</name>
    <dbReference type="NCBI Taxonomy" id="33865"/>
    <lineage>
        <taxon>Archaea</taxon>
        <taxon>Methanobacteriati</taxon>
        <taxon>Methanobacteriota</taxon>
        <taxon>Stenosarchaea group</taxon>
        <taxon>Methanomicrobia</taxon>
        <taxon>Methanomicrobiales</taxon>
        <taxon>Methanomicrobiaceae</taxon>
        <taxon>Methanoplanus</taxon>
    </lineage>
</organism>
<dbReference type="KEGG" id="mend:L6E24_10450"/>